<reference evidence="3" key="1">
    <citation type="submission" date="2015-07" db="EMBL/GenBank/DDBJ databases">
        <authorList>
            <person name="Rodrigo-Torres Lidia"/>
            <person name="Arahal R.David."/>
        </authorList>
    </citation>
    <scope>NUCLEOTIDE SEQUENCE [LARGE SCALE GENOMIC DNA]</scope>
    <source>
        <strain evidence="3">CECT 4801</strain>
    </source>
</reference>
<sequence length="212" mass="23286">MSTTFSSRSLHAVMLCLPLFLLAACSHVPVATMVKLANFDLLKTNPAGLRVAVRYPASIRIPEGGARMMLTVKDKKTGKLVMEEKLAFVRVSSKAERAELSAELQEGRRIAIYRLPNDKIPAFKAFQTYLLTMDKAERDEIEGNMEVGVDGCLAFEHRPARILVSTYLKADELGGYIPLLRDVDLEEQMADGKNGVDGGLPRCTDARAATEG</sequence>
<protein>
    <recommendedName>
        <fullName evidence="4">Lipoprotein</fullName>
    </recommendedName>
</protein>
<organism evidence="2 3">
    <name type="scientific">Roseibium aggregatum</name>
    <dbReference type="NCBI Taxonomy" id="187304"/>
    <lineage>
        <taxon>Bacteria</taxon>
        <taxon>Pseudomonadati</taxon>
        <taxon>Pseudomonadota</taxon>
        <taxon>Alphaproteobacteria</taxon>
        <taxon>Hyphomicrobiales</taxon>
        <taxon>Stappiaceae</taxon>
        <taxon>Roseibium</taxon>
    </lineage>
</organism>
<dbReference type="RefSeq" id="WP_055657147.1">
    <property type="nucleotide sequence ID" value="NZ_CXST01000002.1"/>
</dbReference>
<dbReference type="AlphaFoldDB" id="A0A0M6Y6E5"/>
<dbReference type="EMBL" id="CXST01000002">
    <property type="protein sequence ID" value="CTQ44360.1"/>
    <property type="molecule type" value="Genomic_DNA"/>
</dbReference>
<gene>
    <name evidence="2" type="ORF">LAL4801_02803</name>
</gene>
<keyword evidence="3" id="KW-1185">Reference proteome</keyword>
<feature type="chain" id="PRO_5005807614" description="Lipoprotein" evidence="1">
    <location>
        <begin position="24"/>
        <end position="212"/>
    </location>
</feature>
<name>A0A0M6Y6E5_9HYPH</name>
<dbReference type="OrthoDB" id="7677173at2"/>
<evidence type="ECO:0000313" key="2">
    <source>
        <dbReference type="EMBL" id="CTQ44360.1"/>
    </source>
</evidence>
<evidence type="ECO:0008006" key="4">
    <source>
        <dbReference type="Google" id="ProtNLM"/>
    </source>
</evidence>
<feature type="signal peptide" evidence="1">
    <location>
        <begin position="1"/>
        <end position="23"/>
    </location>
</feature>
<dbReference type="Proteomes" id="UP000048926">
    <property type="component" value="Unassembled WGS sequence"/>
</dbReference>
<evidence type="ECO:0000313" key="3">
    <source>
        <dbReference type="Proteomes" id="UP000048926"/>
    </source>
</evidence>
<accession>A0A0M6Y6E5</accession>
<proteinExistence type="predicted"/>
<keyword evidence="1" id="KW-0732">Signal</keyword>
<evidence type="ECO:0000256" key="1">
    <source>
        <dbReference type="SAM" id="SignalP"/>
    </source>
</evidence>